<dbReference type="Proteomes" id="UP000799118">
    <property type="component" value="Unassembled WGS sequence"/>
</dbReference>
<name>A0A6A4GG43_9AGAR</name>
<organism evidence="2 3">
    <name type="scientific">Gymnopus androsaceus JB14</name>
    <dbReference type="NCBI Taxonomy" id="1447944"/>
    <lineage>
        <taxon>Eukaryota</taxon>
        <taxon>Fungi</taxon>
        <taxon>Dikarya</taxon>
        <taxon>Basidiomycota</taxon>
        <taxon>Agaricomycotina</taxon>
        <taxon>Agaricomycetes</taxon>
        <taxon>Agaricomycetidae</taxon>
        <taxon>Agaricales</taxon>
        <taxon>Marasmiineae</taxon>
        <taxon>Omphalotaceae</taxon>
        <taxon>Gymnopus</taxon>
    </lineage>
</organism>
<dbReference type="EMBL" id="ML770144">
    <property type="protein sequence ID" value="KAE9384448.1"/>
    <property type="molecule type" value="Genomic_DNA"/>
</dbReference>
<accession>A0A6A4GG43</accession>
<feature type="region of interest" description="Disordered" evidence="1">
    <location>
        <begin position="1"/>
        <end position="21"/>
    </location>
</feature>
<reference evidence="2" key="1">
    <citation type="journal article" date="2019" name="Environ. Microbiol.">
        <title>Fungal ecological strategies reflected in gene transcription - a case study of two litter decomposers.</title>
        <authorList>
            <person name="Barbi F."/>
            <person name="Kohler A."/>
            <person name="Barry K."/>
            <person name="Baskaran P."/>
            <person name="Daum C."/>
            <person name="Fauchery L."/>
            <person name="Ihrmark K."/>
            <person name="Kuo A."/>
            <person name="LaButti K."/>
            <person name="Lipzen A."/>
            <person name="Morin E."/>
            <person name="Grigoriev I.V."/>
            <person name="Henrissat B."/>
            <person name="Lindahl B."/>
            <person name="Martin F."/>
        </authorList>
    </citation>
    <scope>NUCLEOTIDE SEQUENCE</scope>
    <source>
        <strain evidence="2">JB14</strain>
    </source>
</reference>
<feature type="compositionally biased region" description="Low complexity" evidence="1">
    <location>
        <begin position="44"/>
        <end position="60"/>
    </location>
</feature>
<keyword evidence="3" id="KW-1185">Reference proteome</keyword>
<feature type="compositionally biased region" description="Low complexity" evidence="1">
    <location>
        <begin position="103"/>
        <end position="123"/>
    </location>
</feature>
<evidence type="ECO:0000313" key="2">
    <source>
        <dbReference type="EMBL" id="KAE9384448.1"/>
    </source>
</evidence>
<dbReference type="AlphaFoldDB" id="A0A6A4GG43"/>
<proteinExistence type="predicted"/>
<feature type="region of interest" description="Disordered" evidence="1">
    <location>
        <begin position="92"/>
        <end position="139"/>
    </location>
</feature>
<evidence type="ECO:0000256" key="1">
    <source>
        <dbReference type="SAM" id="MobiDB-lite"/>
    </source>
</evidence>
<feature type="region of interest" description="Disordered" evidence="1">
    <location>
        <begin position="38"/>
        <end position="75"/>
    </location>
</feature>
<sequence>MLSPPMNAKKPSDSPGSIPSREMFDAFAIKLTQAESLSKGSFTARSNNANNNRNQQQDQSGKTRRGLSAGMGVEMGGGCEWGWEMVVRMGVEKDTITNDSKQGTTTNNTNTNQRQNNPGTRTTAMASITEPSTVPDVPS</sequence>
<gene>
    <name evidence="2" type="ORF">BT96DRAFT_1008068</name>
</gene>
<protein>
    <submittedName>
        <fullName evidence="2">Uncharacterized protein</fullName>
    </submittedName>
</protein>
<evidence type="ECO:0000313" key="3">
    <source>
        <dbReference type="Proteomes" id="UP000799118"/>
    </source>
</evidence>